<dbReference type="AlphaFoldDB" id="A0A814XP08"/>
<evidence type="ECO:0000313" key="1">
    <source>
        <dbReference type="EMBL" id="CAF1214806.1"/>
    </source>
</evidence>
<comment type="caution">
    <text evidence="1">The sequence shown here is derived from an EMBL/GenBank/DDBJ whole genome shotgun (WGS) entry which is preliminary data.</text>
</comment>
<feature type="non-terminal residue" evidence="1">
    <location>
        <position position="1"/>
    </location>
</feature>
<evidence type="ECO:0000313" key="2">
    <source>
        <dbReference type="EMBL" id="CAF3978692.1"/>
    </source>
</evidence>
<reference evidence="1" key="1">
    <citation type="submission" date="2021-02" db="EMBL/GenBank/DDBJ databases">
        <authorList>
            <person name="Nowell W R."/>
        </authorList>
    </citation>
    <scope>NUCLEOTIDE SEQUENCE</scope>
</reference>
<evidence type="ECO:0000313" key="3">
    <source>
        <dbReference type="Proteomes" id="UP000663829"/>
    </source>
</evidence>
<protein>
    <submittedName>
        <fullName evidence="1">Uncharacterized protein</fullName>
    </submittedName>
</protein>
<gene>
    <name evidence="1" type="ORF">GPM918_LOCUS24397</name>
    <name evidence="2" type="ORF">SRO942_LOCUS24397</name>
</gene>
<name>A0A814XP08_9BILA</name>
<proteinExistence type="predicted"/>
<accession>A0A814XP08</accession>
<dbReference type="Proteomes" id="UP000681722">
    <property type="component" value="Unassembled WGS sequence"/>
</dbReference>
<organism evidence="1 3">
    <name type="scientific">Didymodactylos carnosus</name>
    <dbReference type="NCBI Taxonomy" id="1234261"/>
    <lineage>
        <taxon>Eukaryota</taxon>
        <taxon>Metazoa</taxon>
        <taxon>Spiralia</taxon>
        <taxon>Gnathifera</taxon>
        <taxon>Rotifera</taxon>
        <taxon>Eurotatoria</taxon>
        <taxon>Bdelloidea</taxon>
        <taxon>Philodinida</taxon>
        <taxon>Philodinidae</taxon>
        <taxon>Didymodactylos</taxon>
    </lineage>
</organism>
<dbReference type="Proteomes" id="UP000663829">
    <property type="component" value="Unassembled WGS sequence"/>
</dbReference>
<sequence>MSSLPTANFSRAKEIIESAITEARRLEFDYWNFGNIEIAKNFRQLPKFRLAKFRFTLELYVSAVIILEGLIEDYERTASKKLLDEILLSLRKIEHGTRKPSRCLKLYIQVILIQHYINPP</sequence>
<keyword evidence="3" id="KW-1185">Reference proteome</keyword>
<dbReference type="EMBL" id="CAJNOQ010009076">
    <property type="protein sequence ID" value="CAF1214806.1"/>
    <property type="molecule type" value="Genomic_DNA"/>
</dbReference>
<dbReference type="EMBL" id="CAJOBC010009078">
    <property type="protein sequence ID" value="CAF3978692.1"/>
    <property type="molecule type" value="Genomic_DNA"/>
</dbReference>